<dbReference type="CDD" id="cd02233">
    <property type="entry name" value="cupin_HNL-like"/>
    <property type="match status" value="1"/>
</dbReference>
<dbReference type="Proteomes" id="UP000477651">
    <property type="component" value="Unassembled WGS sequence"/>
</dbReference>
<dbReference type="SUPFAM" id="SSF51182">
    <property type="entry name" value="RmlC-like cupins"/>
    <property type="match status" value="1"/>
</dbReference>
<comment type="caution">
    <text evidence="3">The sequence shown here is derived from an EMBL/GenBank/DDBJ whole genome shotgun (WGS) entry which is preliminary data.</text>
</comment>
<organism evidence="3 4">
    <name type="scientific">Pelistega ratti</name>
    <dbReference type="NCBI Taxonomy" id="2652177"/>
    <lineage>
        <taxon>Bacteria</taxon>
        <taxon>Pseudomonadati</taxon>
        <taxon>Pseudomonadota</taxon>
        <taxon>Betaproteobacteria</taxon>
        <taxon>Burkholderiales</taxon>
        <taxon>Alcaligenaceae</taxon>
        <taxon>Pelistega</taxon>
    </lineage>
</organism>
<feature type="domain" description="Cupin type-2" evidence="2">
    <location>
        <begin position="223"/>
        <end position="284"/>
    </location>
</feature>
<evidence type="ECO:0000313" key="3">
    <source>
        <dbReference type="EMBL" id="NEN76498.1"/>
    </source>
</evidence>
<dbReference type="InterPro" id="IPR013096">
    <property type="entry name" value="Cupin_2"/>
</dbReference>
<dbReference type="AlphaFoldDB" id="A0A6L9Y9L7"/>
<dbReference type="GO" id="GO:0051920">
    <property type="term" value="F:peroxiredoxin activity"/>
    <property type="evidence" value="ECO:0007669"/>
    <property type="project" value="InterPro"/>
</dbReference>
<keyword evidence="4" id="KW-1185">Reference proteome</keyword>
<feature type="domain" description="Carboxymuconolactone decarboxylase-like" evidence="1">
    <location>
        <begin position="3"/>
        <end position="66"/>
    </location>
</feature>
<dbReference type="Gene3D" id="1.20.1290.10">
    <property type="entry name" value="AhpD-like"/>
    <property type="match status" value="1"/>
</dbReference>
<dbReference type="InterPro" id="IPR011051">
    <property type="entry name" value="RmlC_Cupin_sf"/>
</dbReference>
<gene>
    <name evidence="3" type="ORF">F9B74_09270</name>
</gene>
<protein>
    <submittedName>
        <fullName evidence="3">Cupin domain-containing protein</fullName>
    </submittedName>
</protein>
<dbReference type="InterPro" id="IPR014710">
    <property type="entry name" value="RmlC-like_jellyroll"/>
</dbReference>
<sequence>MDLSNKQYHLAQIATFTSTGDMVGLKKAIDEALDNELTVNEVQAAIVQLYAYTGFPRSLNALTALSERVKERQAQGLKTAQGKSATPLAEDTDLLMLGTKTQTALVGQQVDLSGLSPDIDRYLKTHLFGDIFANDLLNWQEREIITIAALSAMQGVGNQLEAHIHIGKKNGLTDEQIKEIIQLPKQEMSQFPMGDDNTAYAKYFVGKSYLNMLSTDQIPIGNVTFEPGTRNNWHIHHASKGGGQILLVTAGRGYYQEWGKPAQELKAGDVVHIPAEVKHWHGAAPTEWFQHLSIEVPGENTRNEFLEPVADADYNQLK</sequence>
<feature type="domain" description="Carboxymuconolactone decarboxylase-like" evidence="1">
    <location>
        <begin position="117"/>
        <end position="181"/>
    </location>
</feature>
<dbReference type="Pfam" id="PF07883">
    <property type="entry name" value="Cupin_2"/>
    <property type="match status" value="1"/>
</dbReference>
<accession>A0A6L9Y9L7</accession>
<dbReference type="InterPro" id="IPR029032">
    <property type="entry name" value="AhpD-like"/>
</dbReference>
<dbReference type="EMBL" id="JAAGYR010000020">
    <property type="protein sequence ID" value="NEN76498.1"/>
    <property type="molecule type" value="Genomic_DNA"/>
</dbReference>
<dbReference type="PANTHER" id="PTHR43698:SF1">
    <property type="entry name" value="BLL4564 PROTEIN"/>
    <property type="match status" value="1"/>
</dbReference>
<dbReference type="SUPFAM" id="SSF69118">
    <property type="entry name" value="AhpD-like"/>
    <property type="match status" value="1"/>
</dbReference>
<evidence type="ECO:0000259" key="2">
    <source>
        <dbReference type="Pfam" id="PF07883"/>
    </source>
</evidence>
<proteinExistence type="predicted"/>
<dbReference type="Gene3D" id="2.60.120.10">
    <property type="entry name" value="Jelly Rolls"/>
    <property type="match status" value="1"/>
</dbReference>
<dbReference type="InterPro" id="IPR047263">
    <property type="entry name" value="HNL-like_cupin"/>
</dbReference>
<dbReference type="Pfam" id="PF02627">
    <property type="entry name" value="CMD"/>
    <property type="match status" value="2"/>
</dbReference>
<dbReference type="PANTHER" id="PTHR43698">
    <property type="entry name" value="RIBD C-TERMINAL DOMAIN CONTAINING PROTEIN"/>
    <property type="match status" value="1"/>
</dbReference>
<name>A0A6L9Y9L7_9BURK</name>
<dbReference type="InterPro" id="IPR003779">
    <property type="entry name" value="CMD-like"/>
</dbReference>
<evidence type="ECO:0000259" key="1">
    <source>
        <dbReference type="Pfam" id="PF02627"/>
    </source>
</evidence>
<evidence type="ECO:0000313" key="4">
    <source>
        <dbReference type="Proteomes" id="UP000477651"/>
    </source>
</evidence>
<reference evidence="3 4" key="1">
    <citation type="submission" date="2020-02" db="EMBL/GenBank/DDBJ databases">
        <title>Pelistega sp. NLN82 were isolated from wild rodents of the Hainan Island.</title>
        <authorList>
            <person name="Niu N."/>
            <person name="Zhou J."/>
        </authorList>
    </citation>
    <scope>NUCLEOTIDE SEQUENCE [LARGE SCALE GENOMIC DNA]</scope>
    <source>
        <strain evidence="3 4">NLN82</strain>
    </source>
</reference>